<dbReference type="KEGG" id="mmag:MMAD_10000"/>
<accession>A0A7I7XBL5</accession>
<dbReference type="AlphaFoldDB" id="A0A7I7XBL5"/>
<evidence type="ECO:0000313" key="1">
    <source>
        <dbReference type="EMBL" id="BBZ26705.1"/>
    </source>
</evidence>
<name>A0A7I7XBL5_9MYCO</name>
<reference evidence="1 2" key="1">
    <citation type="journal article" date="2019" name="Emerg. Microbes Infect.">
        <title>Comprehensive subspecies identification of 175 nontuberculous mycobacteria species based on 7547 genomic profiles.</title>
        <authorList>
            <person name="Matsumoto Y."/>
            <person name="Kinjo T."/>
            <person name="Motooka D."/>
            <person name="Nabeya D."/>
            <person name="Jung N."/>
            <person name="Uechi K."/>
            <person name="Horii T."/>
            <person name="Iida T."/>
            <person name="Fujita J."/>
            <person name="Nakamura S."/>
        </authorList>
    </citation>
    <scope>NUCLEOTIDE SEQUENCE [LARGE SCALE GENOMIC DNA]</scope>
    <source>
        <strain evidence="1 2">JCM 13574</strain>
    </source>
</reference>
<gene>
    <name evidence="1" type="ORF">MMAD_10000</name>
</gene>
<proteinExistence type="predicted"/>
<dbReference type="EMBL" id="AP022610">
    <property type="protein sequence ID" value="BBZ26705.1"/>
    <property type="molecule type" value="Genomic_DNA"/>
</dbReference>
<dbReference type="RefSeq" id="WP_163733353.1">
    <property type="nucleotide sequence ID" value="NZ_AP022610.1"/>
</dbReference>
<dbReference type="Proteomes" id="UP000466517">
    <property type="component" value="Chromosome"/>
</dbReference>
<sequence>MSDLFGTTPREGILAAVGYAIRASRMDSSKWDPLYQWFADELGVGDGQRGGPVVGKLVTELKQIGNRCDEMAKSSPEYAVISVLGDVTPEHVLSAMRKRGRLPSLKAALFLRESTPVRLVIFDE</sequence>
<protein>
    <submittedName>
        <fullName evidence="1">Uncharacterized protein</fullName>
    </submittedName>
</protein>
<keyword evidence="2" id="KW-1185">Reference proteome</keyword>
<organism evidence="1 2">
    <name type="scientific">Mycolicibacterium madagascariense</name>
    <dbReference type="NCBI Taxonomy" id="212765"/>
    <lineage>
        <taxon>Bacteria</taxon>
        <taxon>Bacillati</taxon>
        <taxon>Actinomycetota</taxon>
        <taxon>Actinomycetes</taxon>
        <taxon>Mycobacteriales</taxon>
        <taxon>Mycobacteriaceae</taxon>
        <taxon>Mycolicibacterium</taxon>
    </lineage>
</organism>
<evidence type="ECO:0000313" key="2">
    <source>
        <dbReference type="Proteomes" id="UP000466517"/>
    </source>
</evidence>